<evidence type="ECO:0000259" key="3">
    <source>
        <dbReference type="Pfam" id="PF02525"/>
    </source>
</evidence>
<comment type="caution">
    <text evidence="4">The sequence shown here is derived from an EMBL/GenBank/DDBJ whole genome shotgun (WGS) entry which is preliminary data.</text>
</comment>
<evidence type="ECO:0000256" key="1">
    <source>
        <dbReference type="ARBA" id="ARBA00006252"/>
    </source>
</evidence>
<keyword evidence="5" id="KW-1185">Reference proteome</keyword>
<dbReference type="InterPro" id="IPR003680">
    <property type="entry name" value="Flavodoxin_fold"/>
</dbReference>
<evidence type="ECO:0000313" key="5">
    <source>
        <dbReference type="Proteomes" id="UP001312865"/>
    </source>
</evidence>
<evidence type="ECO:0000256" key="2">
    <source>
        <dbReference type="ARBA" id="ARBA00023002"/>
    </source>
</evidence>
<dbReference type="Proteomes" id="UP001312865">
    <property type="component" value="Unassembled WGS sequence"/>
</dbReference>
<organism evidence="4 5">
    <name type="scientific">Bacillus spongiae</name>
    <dbReference type="NCBI Taxonomy" id="2683610"/>
    <lineage>
        <taxon>Bacteria</taxon>
        <taxon>Bacillati</taxon>
        <taxon>Bacillota</taxon>
        <taxon>Bacilli</taxon>
        <taxon>Bacillales</taxon>
        <taxon>Bacillaceae</taxon>
        <taxon>Bacillus</taxon>
    </lineage>
</organism>
<dbReference type="RefSeq" id="WP_336589023.1">
    <property type="nucleotide sequence ID" value="NZ_JBBAXC010000030.1"/>
</dbReference>
<dbReference type="Pfam" id="PF02525">
    <property type="entry name" value="Flavodoxin_2"/>
    <property type="match status" value="1"/>
</dbReference>
<dbReference type="PANTHER" id="PTHR10204:SF34">
    <property type="entry name" value="NAD(P)H DEHYDROGENASE [QUINONE] 1 ISOFORM 1"/>
    <property type="match status" value="1"/>
</dbReference>
<feature type="domain" description="Flavodoxin-like fold" evidence="3">
    <location>
        <begin position="1"/>
        <end position="183"/>
    </location>
</feature>
<evidence type="ECO:0000313" key="4">
    <source>
        <dbReference type="EMBL" id="MEI5909580.1"/>
    </source>
</evidence>
<dbReference type="PANTHER" id="PTHR10204">
    <property type="entry name" value="NAD P H OXIDOREDUCTASE-RELATED"/>
    <property type="match status" value="1"/>
</dbReference>
<dbReference type="SUPFAM" id="SSF52218">
    <property type="entry name" value="Flavoproteins"/>
    <property type="match status" value="1"/>
</dbReference>
<keyword evidence="2 4" id="KW-0560">Oxidoreductase</keyword>
<dbReference type="InterPro" id="IPR051545">
    <property type="entry name" value="NAD(P)H_dehydrogenase_qn"/>
</dbReference>
<protein>
    <submittedName>
        <fullName evidence="4">NAD(P)H-dependent oxidoreductase</fullName>
        <ecNumber evidence="4">1.-.-.-</ecNumber>
        <ecNumber evidence="4">1.6.99.-</ecNumber>
    </submittedName>
</protein>
<reference evidence="4 5" key="1">
    <citation type="journal article" date="2018" name="J. Microbiol.">
        <title>Bacillus spongiae sp. nov., isolated from sponge of Jeju Island.</title>
        <authorList>
            <person name="Lee G.E."/>
            <person name="Im W.T."/>
            <person name="Park J.S."/>
        </authorList>
    </citation>
    <scope>NUCLEOTIDE SEQUENCE [LARGE SCALE GENOMIC DNA]</scope>
    <source>
        <strain evidence="4 5">135PIL107-10</strain>
    </source>
</reference>
<dbReference type="EMBL" id="JBBAXC010000030">
    <property type="protein sequence ID" value="MEI5909580.1"/>
    <property type="molecule type" value="Genomic_DNA"/>
</dbReference>
<name>A0ABU8HJJ9_9BACI</name>
<accession>A0ABU8HJJ9</accession>
<dbReference type="Gene3D" id="3.40.50.360">
    <property type="match status" value="1"/>
</dbReference>
<comment type="similarity">
    <text evidence="1">Belongs to the NAD(P)H dehydrogenase (quinone) family.</text>
</comment>
<sequence>MKHLVIYAHPNPQSFNHAILETVVNKLEGQGNEVVVRDLYALNFEPVLSGQDFAAFQAGNTPDDIKVEQDHVKWADVITFVYPIWWTGLPAILKGYIDRVFAYGFAYAVNEQGGYEKLLAGKKAVVFNTIGHPEGYYEEVGMIGAMKQTSDTGIFDFVGIETLEHKFFGAVPSVDDATRKQMLIDVEDIMEKLFS</sequence>
<proteinExistence type="inferred from homology"/>
<dbReference type="EC" id="1.6.99.-" evidence="4"/>
<dbReference type="InterPro" id="IPR029039">
    <property type="entry name" value="Flavoprotein-like_sf"/>
</dbReference>
<dbReference type="GO" id="GO:0016491">
    <property type="term" value="F:oxidoreductase activity"/>
    <property type="evidence" value="ECO:0007669"/>
    <property type="project" value="UniProtKB-KW"/>
</dbReference>
<gene>
    <name evidence="4" type="ORF">WAK64_21385</name>
</gene>
<dbReference type="EC" id="1.-.-.-" evidence="4"/>